<comment type="similarity">
    <text evidence="1">Belongs to the FAD-binding monooxygenase family.</text>
</comment>
<dbReference type="InterPro" id="IPR036188">
    <property type="entry name" value="FAD/NAD-bd_sf"/>
</dbReference>
<name>A0AAF0YGL2_9TREE</name>
<feature type="domain" description="FAD/NAD(P)-binding" evidence="2">
    <location>
        <begin position="12"/>
        <end position="197"/>
    </location>
</feature>
<keyword evidence="3" id="KW-0503">Monooxygenase</keyword>
<dbReference type="GO" id="GO:0004497">
    <property type="term" value="F:monooxygenase activity"/>
    <property type="evidence" value="ECO:0007669"/>
    <property type="project" value="UniProtKB-KW"/>
</dbReference>
<dbReference type="InterPro" id="IPR051209">
    <property type="entry name" value="FAD-bind_Monooxygenase_sf"/>
</dbReference>
<organism evidence="3 4">
    <name type="scientific">Vanrija pseudolonga</name>
    <dbReference type="NCBI Taxonomy" id="143232"/>
    <lineage>
        <taxon>Eukaryota</taxon>
        <taxon>Fungi</taxon>
        <taxon>Dikarya</taxon>
        <taxon>Basidiomycota</taxon>
        <taxon>Agaricomycotina</taxon>
        <taxon>Tremellomycetes</taxon>
        <taxon>Trichosporonales</taxon>
        <taxon>Trichosporonaceae</taxon>
        <taxon>Vanrija</taxon>
    </lineage>
</organism>
<dbReference type="PANTHER" id="PTHR42877">
    <property type="entry name" value="L-ORNITHINE N(5)-MONOOXYGENASE-RELATED"/>
    <property type="match status" value="1"/>
</dbReference>
<evidence type="ECO:0000259" key="2">
    <source>
        <dbReference type="Pfam" id="PF07992"/>
    </source>
</evidence>
<dbReference type="Gene3D" id="3.50.50.60">
    <property type="entry name" value="FAD/NAD(P)-binding domain"/>
    <property type="match status" value="2"/>
</dbReference>
<dbReference type="GeneID" id="87810934"/>
<keyword evidence="3" id="KW-0560">Oxidoreductase</keyword>
<dbReference type="Pfam" id="PF07992">
    <property type="entry name" value="Pyr_redox_2"/>
    <property type="match status" value="1"/>
</dbReference>
<protein>
    <submittedName>
        <fullName evidence="3">Purtative monooxygenase</fullName>
    </submittedName>
</protein>
<sequence>MPARINNGKGPSVCIIGGGVSAISLGLELDRRGLTNWAVYERLDGIGGTWWTNRYPVPALVYSHSRFQNPNWSQTHPPRKEIQAYWQDIVVKENLMDRFHLQREYIKAVWDAHRKLYVITLRNLHNGELFDIEAHILVSASGFLSEPQKINTLPGVDKFNGQVWHAANWPEEATNEYLHGKKVAVIGNGCSGVQIVATLGLDPEIETISVARTKQWFVPSPPGHPRNSVPYAEWRKALRRAFPPIQWLERAILCTIMDSTFYLALQKDGARSRRFLEKWCAKWMLRRYPESMRANAIPSHPLASKRLIFEDGYFAALNRPHVSAHFGRIEGFTPNAMILDNGKEVDADVVVMATGYDAEGCTPLVHAGIDTATFKSRAEWKVYRGVMMPGLPNFFMLLGNDLGLNHMSITSVVEIQANYIAQIVQAMYEYEIDAVEPKQSATDKYDQELANRLDKTTWVTVRNYWRGDGGTGRIFTHYPGTVRRLWYEHNTPIWNDFYGTEELVAAENRRRTVVSVLIAFALGVFFNPSETSTNLRHLVAVLLASAFVHLKTLASAVPYVDRIPAVAKLVHSA</sequence>
<dbReference type="EMBL" id="CP086718">
    <property type="protein sequence ID" value="WOO84241.1"/>
    <property type="molecule type" value="Genomic_DNA"/>
</dbReference>
<proteinExistence type="inferred from homology"/>
<dbReference type="SUPFAM" id="SSF51905">
    <property type="entry name" value="FAD/NAD(P)-binding domain"/>
    <property type="match status" value="2"/>
</dbReference>
<dbReference type="InterPro" id="IPR023753">
    <property type="entry name" value="FAD/NAD-binding_dom"/>
</dbReference>
<reference evidence="3" key="1">
    <citation type="submission" date="2023-10" db="EMBL/GenBank/DDBJ databases">
        <authorList>
            <person name="Noh H."/>
        </authorList>
    </citation>
    <scope>NUCLEOTIDE SEQUENCE</scope>
    <source>
        <strain evidence="3">DUCC4014</strain>
    </source>
</reference>
<dbReference type="AlphaFoldDB" id="A0AAF0YGL2"/>
<evidence type="ECO:0000313" key="3">
    <source>
        <dbReference type="EMBL" id="WOO84241.1"/>
    </source>
</evidence>
<evidence type="ECO:0000256" key="1">
    <source>
        <dbReference type="ARBA" id="ARBA00010139"/>
    </source>
</evidence>
<dbReference type="PANTHER" id="PTHR42877:SF4">
    <property type="entry name" value="FAD_NAD(P)-BINDING DOMAIN-CONTAINING PROTEIN-RELATED"/>
    <property type="match status" value="1"/>
</dbReference>
<evidence type="ECO:0000313" key="4">
    <source>
        <dbReference type="Proteomes" id="UP000827549"/>
    </source>
</evidence>
<keyword evidence="4" id="KW-1185">Reference proteome</keyword>
<dbReference type="Proteomes" id="UP000827549">
    <property type="component" value="Chromosome 5"/>
</dbReference>
<dbReference type="RefSeq" id="XP_062630267.1">
    <property type="nucleotide sequence ID" value="XM_062774283.1"/>
</dbReference>
<accession>A0AAF0YGL2</accession>
<gene>
    <name evidence="3" type="primary">BQ2027_MB0916</name>
    <name evidence="3" type="ORF">LOC62_05G007763</name>
</gene>